<dbReference type="Proteomes" id="UP001162164">
    <property type="component" value="Unassembled WGS sequence"/>
</dbReference>
<proteinExistence type="predicted"/>
<gene>
    <name evidence="1" type="ORF">NQ317_019781</name>
</gene>
<protein>
    <submittedName>
        <fullName evidence="1">Uncharacterized protein</fullName>
    </submittedName>
</protein>
<dbReference type="EMBL" id="JAPWTJ010000020">
    <property type="protein sequence ID" value="KAJ8985096.1"/>
    <property type="molecule type" value="Genomic_DNA"/>
</dbReference>
<name>A0ABQ9K3A0_9CUCU</name>
<evidence type="ECO:0000313" key="2">
    <source>
        <dbReference type="Proteomes" id="UP001162164"/>
    </source>
</evidence>
<accession>A0ABQ9K3A0</accession>
<sequence length="59" mass="6689">MVQKRTDNPLRAAYTEKGRPVVNLPGSFGNNYKHTARMNLLKSTISQGKKRKLEEGDEN</sequence>
<reference evidence="1" key="1">
    <citation type="journal article" date="2023" name="Insect Mol. Biol.">
        <title>Genome sequencing provides insights into the evolution of gene families encoding plant cell wall-degrading enzymes in longhorned beetles.</title>
        <authorList>
            <person name="Shin N.R."/>
            <person name="Okamura Y."/>
            <person name="Kirsch R."/>
            <person name="Pauchet Y."/>
        </authorList>
    </citation>
    <scope>NUCLEOTIDE SEQUENCE</scope>
    <source>
        <strain evidence="1">MMC_N1</strain>
    </source>
</reference>
<evidence type="ECO:0000313" key="1">
    <source>
        <dbReference type="EMBL" id="KAJ8985096.1"/>
    </source>
</evidence>
<keyword evidence="2" id="KW-1185">Reference proteome</keyword>
<comment type="caution">
    <text evidence="1">The sequence shown here is derived from an EMBL/GenBank/DDBJ whole genome shotgun (WGS) entry which is preliminary data.</text>
</comment>
<organism evidence="1 2">
    <name type="scientific">Molorchus minor</name>
    <dbReference type="NCBI Taxonomy" id="1323400"/>
    <lineage>
        <taxon>Eukaryota</taxon>
        <taxon>Metazoa</taxon>
        <taxon>Ecdysozoa</taxon>
        <taxon>Arthropoda</taxon>
        <taxon>Hexapoda</taxon>
        <taxon>Insecta</taxon>
        <taxon>Pterygota</taxon>
        <taxon>Neoptera</taxon>
        <taxon>Endopterygota</taxon>
        <taxon>Coleoptera</taxon>
        <taxon>Polyphaga</taxon>
        <taxon>Cucujiformia</taxon>
        <taxon>Chrysomeloidea</taxon>
        <taxon>Cerambycidae</taxon>
        <taxon>Lamiinae</taxon>
        <taxon>Monochamini</taxon>
        <taxon>Molorchus</taxon>
    </lineage>
</organism>